<comment type="caution">
    <text evidence="15">The sequence shown here is derived from an EMBL/GenBank/DDBJ whole genome shotgun (WGS) entry which is preliminary data.</text>
</comment>
<proteinExistence type="inferred from homology"/>
<dbReference type="Pfam" id="PF01351">
    <property type="entry name" value="RNase_HII"/>
    <property type="match status" value="1"/>
</dbReference>
<feature type="domain" description="RNase H type-2" evidence="14">
    <location>
        <begin position="22"/>
        <end position="234"/>
    </location>
</feature>
<dbReference type="InterPro" id="IPR001352">
    <property type="entry name" value="RNase_HII/HIII"/>
</dbReference>
<dbReference type="SUPFAM" id="SSF53098">
    <property type="entry name" value="Ribonuclease H-like"/>
    <property type="match status" value="1"/>
</dbReference>
<evidence type="ECO:0000256" key="3">
    <source>
        <dbReference type="ARBA" id="ARBA00004065"/>
    </source>
</evidence>
<dbReference type="EMBL" id="JADIND010000209">
    <property type="protein sequence ID" value="MBO8431588.1"/>
    <property type="molecule type" value="Genomic_DNA"/>
</dbReference>
<evidence type="ECO:0000256" key="12">
    <source>
        <dbReference type="PROSITE-ProRule" id="PRU01319"/>
    </source>
</evidence>
<accession>A0A9D9H1M1</accession>
<keyword evidence="7 12" id="KW-0540">Nuclease</keyword>
<organism evidence="15 16">
    <name type="scientific">Candidatus Scatousia excrementipullorum</name>
    <dbReference type="NCBI Taxonomy" id="2840936"/>
    <lineage>
        <taxon>Bacteria</taxon>
        <taxon>Candidatus Scatousia</taxon>
    </lineage>
</organism>
<keyword evidence="10 12" id="KW-0378">Hydrolase</keyword>
<dbReference type="InterPro" id="IPR036397">
    <property type="entry name" value="RNaseH_sf"/>
</dbReference>
<keyword evidence="6" id="KW-0963">Cytoplasm</keyword>
<evidence type="ECO:0000256" key="11">
    <source>
        <dbReference type="ARBA" id="ARBA00023211"/>
    </source>
</evidence>
<comment type="subcellular location">
    <subcellularLocation>
        <location evidence="4">Cytoplasm</location>
    </subcellularLocation>
</comment>
<dbReference type="GO" id="GO:0046872">
    <property type="term" value="F:metal ion binding"/>
    <property type="evidence" value="ECO:0007669"/>
    <property type="project" value="UniProtKB-KW"/>
</dbReference>
<dbReference type="Proteomes" id="UP000823632">
    <property type="component" value="Unassembled WGS sequence"/>
</dbReference>
<evidence type="ECO:0000256" key="8">
    <source>
        <dbReference type="ARBA" id="ARBA00022723"/>
    </source>
</evidence>
<keyword evidence="9 12" id="KW-0255">Endonuclease</keyword>
<evidence type="ECO:0000256" key="1">
    <source>
        <dbReference type="ARBA" id="ARBA00000077"/>
    </source>
</evidence>
<dbReference type="EC" id="3.1.26.4" evidence="13"/>
<feature type="binding site" evidence="12">
    <location>
        <position position="28"/>
    </location>
    <ligand>
        <name>a divalent metal cation</name>
        <dbReference type="ChEBI" id="CHEBI:60240"/>
    </ligand>
</feature>
<evidence type="ECO:0000256" key="6">
    <source>
        <dbReference type="ARBA" id="ARBA00022490"/>
    </source>
</evidence>
<dbReference type="AlphaFoldDB" id="A0A9D9H1M1"/>
<dbReference type="InterPro" id="IPR022898">
    <property type="entry name" value="RNase_HII"/>
</dbReference>
<reference evidence="15" key="1">
    <citation type="submission" date="2020-10" db="EMBL/GenBank/DDBJ databases">
        <authorList>
            <person name="Gilroy R."/>
        </authorList>
    </citation>
    <scope>NUCLEOTIDE SEQUENCE</scope>
    <source>
        <strain evidence="15">10192</strain>
    </source>
</reference>
<comment type="cofactor">
    <cofactor evidence="12">
        <name>Mn(2+)</name>
        <dbReference type="ChEBI" id="CHEBI:29035"/>
    </cofactor>
    <cofactor evidence="12">
        <name>Mg(2+)</name>
        <dbReference type="ChEBI" id="CHEBI:18420"/>
    </cofactor>
    <text evidence="12">Manganese or magnesium. Binds 1 divalent metal ion per monomer in the absence of substrate. May bind a second metal ion after substrate binding.</text>
</comment>
<dbReference type="InterPro" id="IPR024567">
    <property type="entry name" value="RNase_HII/HIII_dom"/>
</dbReference>
<keyword evidence="8 12" id="KW-0479">Metal-binding</keyword>
<dbReference type="Gene3D" id="3.30.420.10">
    <property type="entry name" value="Ribonuclease H-like superfamily/Ribonuclease H"/>
    <property type="match status" value="1"/>
</dbReference>
<dbReference type="PANTHER" id="PTHR10954:SF18">
    <property type="entry name" value="RIBONUCLEASE HII"/>
    <property type="match status" value="1"/>
</dbReference>
<gene>
    <name evidence="15" type="ORF">IAC76_09400</name>
</gene>
<evidence type="ECO:0000256" key="7">
    <source>
        <dbReference type="ARBA" id="ARBA00022722"/>
    </source>
</evidence>
<evidence type="ECO:0000256" key="4">
    <source>
        <dbReference type="ARBA" id="ARBA00004496"/>
    </source>
</evidence>
<comment type="cofactor">
    <cofactor evidence="2">
        <name>Mg(2+)</name>
        <dbReference type="ChEBI" id="CHEBI:18420"/>
    </cofactor>
</comment>
<dbReference type="GO" id="GO:0043137">
    <property type="term" value="P:DNA replication, removal of RNA primer"/>
    <property type="evidence" value="ECO:0007669"/>
    <property type="project" value="TreeGrafter"/>
</dbReference>
<dbReference type="PROSITE" id="PS51975">
    <property type="entry name" value="RNASE_H_2"/>
    <property type="match status" value="1"/>
</dbReference>
<protein>
    <recommendedName>
        <fullName evidence="13">Ribonuclease</fullName>
        <ecNumber evidence="13">3.1.26.4</ecNumber>
    </recommendedName>
</protein>
<keyword evidence="11" id="KW-0464">Manganese</keyword>
<comment type="catalytic activity">
    <reaction evidence="1 12 13">
        <text>Endonucleolytic cleavage to 5'-phosphomonoester.</text>
        <dbReference type="EC" id="3.1.26.4"/>
    </reaction>
</comment>
<evidence type="ECO:0000256" key="10">
    <source>
        <dbReference type="ARBA" id="ARBA00022801"/>
    </source>
</evidence>
<comment type="function">
    <text evidence="3 13">Endonuclease that specifically degrades the RNA of RNA-DNA hybrids.</text>
</comment>
<reference evidence="15" key="2">
    <citation type="journal article" date="2021" name="PeerJ">
        <title>Extensive microbial diversity within the chicken gut microbiome revealed by metagenomics and culture.</title>
        <authorList>
            <person name="Gilroy R."/>
            <person name="Ravi A."/>
            <person name="Getino M."/>
            <person name="Pursley I."/>
            <person name="Horton D.L."/>
            <person name="Alikhan N.F."/>
            <person name="Baker D."/>
            <person name="Gharbi K."/>
            <person name="Hall N."/>
            <person name="Watson M."/>
            <person name="Adriaenssens E.M."/>
            <person name="Foster-Nyarko E."/>
            <person name="Jarju S."/>
            <person name="Secka A."/>
            <person name="Antonio M."/>
            <person name="Oren A."/>
            <person name="Chaudhuri R.R."/>
            <person name="La Ragione R."/>
            <person name="Hildebrand F."/>
            <person name="Pallen M.J."/>
        </authorList>
    </citation>
    <scope>NUCLEOTIDE SEQUENCE</scope>
    <source>
        <strain evidence="15">10192</strain>
    </source>
</reference>
<evidence type="ECO:0000256" key="2">
    <source>
        <dbReference type="ARBA" id="ARBA00001946"/>
    </source>
</evidence>
<evidence type="ECO:0000256" key="5">
    <source>
        <dbReference type="ARBA" id="ARBA00007383"/>
    </source>
</evidence>
<dbReference type="InterPro" id="IPR012337">
    <property type="entry name" value="RNaseH-like_sf"/>
</dbReference>
<dbReference type="GO" id="GO:0006298">
    <property type="term" value="P:mismatch repair"/>
    <property type="evidence" value="ECO:0007669"/>
    <property type="project" value="TreeGrafter"/>
</dbReference>
<evidence type="ECO:0000313" key="15">
    <source>
        <dbReference type="EMBL" id="MBO8431588.1"/>
    </source>
</evidence>
<dbReference type="CDD" id="cd07182">
    <property type="entry name" value="RNase_HII_bacteria_HII_like"/>
    <property type="match status" value="1"/>
</dbReference>
<dbReference type="GO" id="GO:0005737">
    <property type="term" value="C:cytoplasm"/>
    <property type="evidence" value="ECO:0007669"/>
    <property type="project" value="UniProtKB-SubCell"/>
</dbReference>
<dbReference type="GO" id="GO:0004523">
    <property type="term" value="F:RNA-DNA hybrid ribonuclease activity"/>
    <property type="evidence" value="ECO:0007669"/>
    <property type="project" value="UniProtKB-UniRule"/>
</dbReference>
<dbReference type="GO" id="GO:0003723">
    <property type="term" value="F:RNA binding"/>
    <property type="evidence" value="ECO:0007669"/>
    <property type="project" value="UniProtKB-UniRule"/>
</dbReference>
<evidence type="ECO:0000256" key="9">
    <source>
        <dbReference type="ARBA" id="ARBA00022759"/>
    </source>
</evidence>
<comment type="similarity">
    <text evidence="5 13">Belongs to the RNase HII family.</text>
</comment>
<dbReference type="NCBIfam" id="NF000595">
    <property type="entry name" value="PRK00015.1-3"/>
    <property type="match status" value="1"/>
</dbReference>
<name>A0A9D9H1M1_9BACT</name>
<evidence type="ECO:0000259" key="14">
    <source>
        <dbReference type="PROSITE" id="PS51975"/>
    </source>
</evidence>
<evidence type="ECO:0000256" key="13">
    <source>
        <dbReference type="RuleBase" id="RU003515"/>
    </source>
</evidence>
<evidence type="ECO:0000313" key="16">
    <source>
        <dbReference type="Proteomes" id="UP000823632"/>
    </source>
</evidence>
<dbReference type="GO" id="GO:0032299">
    <property type="term" value="C:ribonuclease H2 complex"/>
    <property type="evidence" value="ECO:0007669"/>
    <property type="project" value="TreeGrafter"/>
</dbReference>
<feature type="binding site" evidence="12">
    <location>
        <position position="136"/>
    </location>
    <ligand>
        <name>a divalent metal cation</name>
        <dbReference type="ChEBI" id="CHEBI:60240"/>
    </ligand>
</feature>
<sequence length="234" mass="26521">MELTKDSHIIKLFAYDLFYKNHIIIGTDEAGRGPAAGGVFASAVCFQERSRKLVEELSILNDSKQLSKKKRETLYNIIKDATINHTVCVEVDEIEKINILNASLKAMKLAVEDVLKRASLTDALDGNLSKFLVLVDGNKMIKDFNLCSQKWVVKGDSKSASIAAASILAKVTRDRYMEKLDAEFPQYGWAKNAGYLTKEHIDAIDKYGLTKYHRPSFLKKHFEEKEQKQLSLFR</sequence>
<dbReference type="PANTHER" id="PTHR10954">
    <property type="entry name" value="RIBONUCLEASE H2 SUBUNIT A"/>
    <property type="match status" value="1"/>
</dbReference>
<feature type="binding site" evidence="12">
    <location>
        <position position="29"/>
    </location>
    <ligand>
        <name>a divalent metal cation</name>
        <dbReference type="ChEBI" id="CHEBI:60240"/>
    </ligand>
</feature>